<keyword evidence="3 6" id="KW-0547">Nucleotide-binding</keyword>
<dbReference type="AlphaFoldDB" id="A0A7J6GBQ6"/>
<keyword evidence="5 6" id="KW-0067">ATP-binding</keyword>
<feature type="region of interest" description="Disordered" evidence="7">
    <location>
        <begin position="605"/>
        <end position="627"/>
    </location>
</feature>
<evidence type="ECO:0000256" key="6">
    <source>
        <dbReference type="PROSITE-ProRule" id="PRU10141"/>
    </source>
</evidence>
<dbReference type="InterPro" id="IPR000719">
    <property type="entry name" value="Prot_kinase_dom"/>
</dbReference>
<dbReference type="PANTHER" id="PTHR47989:SF2">
    <property type="entry name" value="SERINE_THREONINE-PROTEIN KINASE PBL7-RELATED"/>
    <property type="match status" value="1"/>
</dbReference>
<gene>
    <name evidence="10" type="ORF">F8388_024684</name>
</gene>
<keyword evidence="2" id="KW-0808">Transferase</keyword>
<dbReference type="GO" id="GO:0004674">
    <property type="term" value="F:protein serine/threonine kinase activity"/>
    <property type="evidence" value="ECO:0007669"/>
    <property type="project" value="UniProtKB-KW"/>
</dbReference>
<dbReference type="PROSITE" id="PS00108">
    <property type="entry name" value="PROTEIN_KINASE_ST"/>
    <property type="match status" value="1"/>
</dbReference>
<dbReference type="FunFam" id="3.30.200.20:FF:000376">
    <property type="entry name" value="Serine/threonine-protein kinase PBS1"/>
    <property type="match status" value="1"/>
</dbReference>
<dbReference type="Gene3D" id="3.30.200.20">
    <property type="entry name" value="Phosphorylase Kinase, domain 1"/>
    <property type="match status" value="1"/>
</dbReference>
<evidence type="ECO:0000259" key="9">
    <source>
        <dbReference type="PROSITE" id="PS50011"/>
    </source>
</evidence>
<keyword evidence="8" id="KW-0472">Membrane</keyword>
<evidence type="ECO:0000256" key="5">
    <source>
        <dbReference type="ARBA" id="ARBA00022840"/>
    </source>
</evidence>
<keyword evidence="8" id="KW-1133">Transmembrane helix</keyword>
<feature type="domain" description="Protein kinase" evidence="9">
    <location>
        <begin position="324"/>
        <end position="598"/>
    </location>
</feature>
<dbReference type="Proteomes" id="UP000525078">
    <property type="component" value="Unassembled WGS sequence"/>
</dbReference>
<sequence length="627" mass="69443">MGDTMDCIDFKKKMVFVTVGTTCFDALVKTMDTEVVKEELFRRGYTHLLIQMGRGSYVPTKSGGNGSLAVDYFTFSSSIADHLRSASLVISHAGSGSIFETLRLGKPLIVVVNEDLMDNHQTELAEELANRKHLYYAHPQTLNQIIKDMNLDSLVPYHSGDATPVAKLVNRFLGFPDDFNTTGEAAEPPGLANNTLKQHSSHFHNNQGHHHHHHHHGTFPSKSLVIIIISVFSVLVLLAIFLIILMLKRLKSAPKKNSALYNESNSINNGSGSFITQTSINFNSSPELRGGCLYGGHLGKTQPQRYKAVQIFTYKELEVATTGFSEANVIGRGGFGVVYRGVLSDGTEAAIKMLHRAGKQGERAFRVEVDLLSMLHSPYLVELLGYCADQHHRLLIFEYMPSGTLHHYLHEEHQPLDWGTRLRIALDCAMALETLHEHAIPPIIHRDFKCSNVLLDTNFRAKVSDFGLAKMGSDKINGQISTRVLGTTGYLAPEYASTGKLTTKSDVYSYGVVLLELLTGRVPVDTKRPPGEHVLVSWALPGLTNREKLVEMVDPALKGHYSKKDLIQIAAIAAMCVQPEADYRPLMTDVVQSLIPLVKNSSGFTRFQSQRPSPSPKYLRTQIKTTG</sequence>
<dbReference type="CDD" id="cd14066">
    <property type="entry name" value="STKc_IRAK"/>
    <property type="match status" value="1"/>
</dbReference>
<feature type="compositionally biased region" description="Basic residues" evidence="7">
    <location>
        <begin position="199"/>
        <end position="216"/>
    </location>
</feature>
<keyword evidence="1" id="KW-0723">Serine/threonine-protein kinase</keyword>
<organism evidence="10 11">
    <name type="scientific">Cannabis sativa</name>
    <name type="common">Hemp</name>
    <name type="synonym">Marijuana</name>
    <dbReference type="NCBI Taxonomy" id="3483"/>
    <lineage>
        <taxon>Eukaryota</taxon>
        <taxon>Viridiplantae</taxon>
        <taxon>Streptophyta</taxon>
        <taxon>Embryophyta</taxon>
        <taxon>Tracheophyta</taxon>
        <taxon>Spermatophyta</taxon>
        <taxon>Magnoliopsida</taxon>
        <taxon>eudicotyledons</taxon>
        <taxon>Gunneridae</taxon>
        <taxon>Pentapetalae</taxon>
        <taxon>rosids</taxon>
        <taxon>fabids</taxon>
        <taxon>Rosales</taxon>
        <taxon>Cannabaceae</taxon>
        <taxon>Cannabis</taxon>
    </lineage>
</organism>
<dbReference type="Gene3D" id="3.40.50.2000">
    <property type="entry name" value="Glycogen Phosphorylase B"/>
    <property type="match status" value="1"/>
</dbReference>
<comment type="caution">
    <text evidence="10">The sequence shown here is derived from an EMBL/GenBank/DDBJ whole genome shotgun (WGS) entry which is preliminary data.</text>
</comment>
<dbReference type="InterPro" id="IPR011009">
    <property type="entry name" value="Kinase-like_dom_sf"/>
</dbReference>
<evidence type="ECO:0000256" key="4">
    <source>
        <dbReference type="ARBA" id="ARBA00022777"/>
    </source>
</evidence>
<dbReference type="InterPro" id="IPR017441">
    <property type="entry name" value="Protein_kinase_ATP_BS"/>
</dbReference>
<dbReference type="FunFam" id="3.40.50.2000:FF:000161">
    <property type="entry name" value="UDP-N-acetylglucosamine transferase subunit alg13"/>
    <property type="match status" value="1"/>
</dbReference>
<dbReference type="InterPro" id="IPR007235">
    <property type="entry name" value="Glyco_trans_28_C"/>
</dbReference>
<evidence type="ECO:0000256" key="8">
    <source>
        <dbReference type="SAM" id="Phobius"/>
    </source>
</evidence>
<feature type="binding site" evidence="6">
    <location>
        <position position="359"/>
    </location>
    <ligand>
        <name>ATP</name>
        <dbReference type="ChEBI" id="CHEBI:30616"/>
    </ligand>
</feature>
<keyword evidence="4" id="KW-0418">Kinase</keyword>
<dbReference type="Gene3D" id="1.10.510.10">
    <property type="entry name" value="Transferase(Phosphotransferase) domain 1"/>
    <property type="match status" value="1"/>
</dbReference>
<dbReference type="GO" id="GO:0005524">
    <property type="term" value="F:ATP binding"/>
    <property type="evidence" value="ECO:0007669"/>
    <property type="project" value="UniProtKB-UniRule"/>
</dbReference>
<dbReference type="PANTHER" id="PTHR47989">
    <property type="entry name" value="OS01G0750732 PROTEIN"/>
    <property type="match status" value="1"/>
</dbReference>
<evidence type="ECO:0000256" key="7">
    <source>
        <dbReference type="SAM" id="MobiDB-lite"/>
    </source>
</evidence>
<evidence type="ECO:0000256" key="3">
    <source>
        <dbReference type="ARBA" id="ARBA00022741"/>
    </source>
</evidence>
<dbReference type="SUPFAM" id="SSF53756">
    <property type="entry name" value="UDP-Glycosyltransferase/glycogen phosphorylase"/>
    <property type="match status" value="1"/>
</dbReference>
<evidence type="ECO:0000313" key="10">
    <source>
        <dbReference type="EMBL" id="KAF4380391.1"/>
    </source>
</evidence>
<dbReference type="InterPro" id="IPR008271">
    <property type="entry name" value="Ser/Thr_kinase_AS"/>
</dbReference>
<name>A0A7J6GBQ6_CANSA</name>
<reference evidence="10 11" key="1">
    <citation type="journal article" date="2020" name="bioRxiv">
        <title>Sequence and annotation of 42 cannabis genomes reveals extensive copy number variation in cannabinoid synthesis and pathogen resistance genes.</title>
        <authorList>
            <person name="Mckernan K.J."/>
            <person name="Helbert Y."/>
            <person name="Kane L.T."/>
            <person name="Ebling H."/>
            <person name="Zhang L."/>
            <person name="Liu B."/>
            <person name="Eaton Z."/>
            <person name="Mclaughlin S."/>
            <person name="Kingan S."/>
            <person name="Baybayan P."/>
            <person name="Concepcion G."/>
            <person name="Jordan M."/>
            <person name="Riva A."/>
            <person name="Barbazuk W."/>
            <person name="Harkins T."/>
        </authorList>
    </citation>
    <scope>NUCLEOTIDE SEQUENCE [LARGE SCALE GENOMIC DNA]</scope>
    <source>
        <strain evidence="11">cv. Jamaican Lion 4</strain>
        <tissue evidence="10">Leaf</tissue>
    </source>
</reference>
<keyword evidence="8" id="KW-0812">Transmembrane</keyword>
<dbReference type="FunFam" id="1.10.510.10:FF:000051">
    <property type="entry name" value="Receptor-like serine/threonine-protein kinase ALE2"/>
    <property type="match status" value="1"/>
</dbReference>
<dbReference type="Pfam" id="PF07714">
    <property type="entry name" value="PK_Tyr_Ser-Thr"/>
    <property type="match status" value="1"/>
</dbReference>
<feature type="region of interest" description="Disordered" evidence="7">
    <location>
        <begin position="184"/>
        <end position="216"/>
    </location>
</feature>
<evidence type="ECO:0000256" key="2">
    <source>
        <dbReference type="ARBA" id="ARBA00022679"/>
    </source>
</evidence>
<dbReference type="EMBL" id="JAATIP010000065">
    <property type="protein sequence ID" value="KAF4380391.1"/>
    <property type="molecule type" value="Genomic_DNA"/>
</dbReference>
<protein>
    <recommendedName>
        <fullName evidence="9">Protein kinase domain-containing protein</fullName>
    </recommendedName>
</protein>
<dbReference type="Pfam" id="PF04101">
    <property type="entry name" value="Glyco_tran_28_C"/>
    <property type="match status" value="1"/>
</dbReference>
<accession>A0A7J6GBQ6</accession>
<dbReference type="SUPFAM" id="SSF56112">
    <property type="entry name" value="Protein kinase-like (PK-like)"/>
    <property type="match status" value="1"/>
</dbReference>
<dbReference type="GO" id="GO:0016758">
    <property type="term" value="F:hexosyltransferase activity"/>
    <property type="evidence" value="ECO:0007669"/>
    <property type="project" value="InterPro"/>
</dbReference>
<dbReference type="InterPro" id="IPR001245">
    <property type="entry name" value="Ser-Thr/Tyr_kinase_cat_dom"/>
</dbReference>
<dbReference type="PROSITE" id="PS50011">
    <property type="entry name" value="PROTEIN_KINASE_DOM"/>
    <property type="match status" value="1"/>
</dbReference>
<proteinExistence type="predicted"/>
<evidence type="ECO:0000313" key="11">
    <source>
        <dbReference type="Proteomes" id="UP000525078"/>
    </source>
</evidence>
<dbReference type="PROSITE" id="PS00107">
    <property type="entry name" value="PROTEIN_KINASE_ATP"/>
    <property type="match status" value="1"/>
</dbReference>
<feature type="transmembrane region" description="Helical" evidence="8">
    <location>
        <begin position="224"/>
        <end position="247"/>
    </location>
</feature>
<evidence type="ECO:0000256" key="1">
    <source>
        <dbReference type="ARBA" id="ARBA00022527"/>
    </source>
</evidence>